<dbReference type="Gene3D" id="3.40.630.30">
    <property type="match status" value="1"/>
</dbReference>
<reference evidence="2 3" key="1">
    <citation type="submission" date="2023-07" db="EMBL/GenBank/DDBJ databases">
        <title>Sequencing the genomes of 1000 actinobacteria strains.</title>
        <authorList>
            <person name="Klenk H.-P."/>
        </authorList>
    </citation>
    <scope>NUCLEOTIDE SEQUENCE [LARGE SCALE GENOMIC DNA]</scope>
    <source>
        <strain evidence="2 3">DSM 19426</strain>
    </source>
</reference>
<dbReference type="PROSITE" id="PS51186">
    <property type="entry name" value="GNAT"/>
    <property type="match status" value="1"/>
</dbReference>
<dbReference type="Proteomes" id="UP001183648">
    <property type="component" value="Unassembled WGS sequence"/>
</dbReference>
<dbReference type="InterPro" id="IPR016181">
    <property type="entry name" value="Acyl_CoA_acyltransferase"/>
</dbReference>
<gene>
    <name evidence="2" type="ORF">J2S63_000945</name>
</gene>
<keyword evidence="3" id="KW-1185">Reference proteome</keyword>
<dbReference type="RefSeq" id="WP_310299308.1">
    <property type="nucleotide sequence ID" value="NZ_BAAAPS010000007.1"/>
</dbReference>
<dbReference type="InterPro" id="IPR013653">
    <property type="entry name" value="GCN5-like_dom"/>
</dbReference>
<sequence length="303" mass="32943">MIELYDDPDAFLAVAEDHLRADPVVSTVLATATLADRRDRADGVPLPHRPRWWAVSRTGSEVTGCAFRSPTPFPPYLLPMPDRDARALARALHERCEDVRGASGATEACEAFAAGWSALTGARSRALVWSRLFEAPAIEPPAGVPGELRRAGAADLDVVVDHLAGFQHDAEVQAGRDGSARAYDDLDRDAALRRIRAGEFWVWSVDGQVVSSVGGHDDVFGASRVGPVYTPPQHRRHGYAAAATAALSQRLLDRGVRPCLFTDLANPTSNGIYTRIGFRPVRDTVELTFTDRTDRTDWAHALA</sequence>
<accession>A0ABU2BRY6</accession>
<dbReference type="EMBL" id="JAVDYG010000001">
    <property type="protein sequence ID" value="MDR7361392.1"/>
    <property type="molecule type" value="Genomic_DNA"/>
</dbReference>
<dbReference type="Pfam" id="PF08445">
    <property type="entry name" value="FR47"/>
    <property type="match status" value="1"/>
</dbReference>
<proteinExistence type="predicted"/>
<protein>
    <submittedName>
        <fullName evidence="2">GNAT superfamily N-acetyltransferase</fullName>
    </submittedName>
</protein>
<organism evidence="2 3">
    <name type="scientific">Nocardioides marmoribigeumensis</name>
    <dbReference type="NCBI Taxonomy" id="433649"/>
    <lineage>
        <taxon>Bacteria</taxon>
        <taxon>Bacillati</taxon>
        <taxon>Actinomycetota</taxon>
        <taxon>Actinomycetes</taxon>
        <taxon>Propionibacteriales</taxon>
        <taxon>Nocardioidaceae</taxon>
        <taxon>Nocardioides</taxon>
    </lineage>
</organism>
<feature type="domain" description="N-acetyltransferase" evidence="1">
    <location>
        <begin position="146"/>
        <end position="296"/>
    </location>
</feature>
<dbReference type="InterPro" id="IPR000182">
    <property type="entry name" value="GNAT_dom"/>
</dbReference>
<evidence type="ECO:0000313" key="3">
    <source>
        <dbReference type="Proteomes" id="UP001183648"/>
    </source>
</evidence>
<comment type="caution">
    <text evidence="2">The sequence shown here is derived from an EMBL/GenBank/DDBJ whole genome shotgun (WGS) entry which is preliminary data.</text>
</comment>
<dbReference type="SUPFAM" id="SSF55729">
    <property type="entry name" value="Acyl-CoA N-acyltransferases (Nat)"/>
    <property type="match status" value="1"/>
</dbReference>
<evidence type="ECO:0000259" key="1">
    <source>
        <dbReference type="PROSITE" id="PS51186"/>
    </source>
</evidence>
<evidence type="ECO:0000313" key="2">
    <source>
        <dbReference type="EMBL" id="MDR7361392.1"/>
    </source>
</evidence>
<name>A0ABU2BRY6_9ACTN</name>